<dbReference type="AlphaFoldDB" id="A0A2M4D8Y9"/>
<keyword evidence="1" id="KW-1133">Transmembrane helix</keyword>
<accession>A0A2M4D8Y9</accession>
<feature type="transmembrane region" description="Helical" evidence="1">
    <location>
        <begin position="6"/>
        <end position="29"/>
    </location>
</feature>
<reference evidence="2" key="1">
    <citation type="submission" date="2018-01" db="EMBL/GenBank/DDBJ databases">
        <title>An insight into the sialome of Amazonian anophelines.</title>
        <authorList>
            <person name="Ribeiro J.M."/>
            <person name="Scarpassa V."/>
            <person name="Calvo E."/>
        </authorList>
    </citation>
    <scope>NUCLEOTIDE SEQUENCE</scope>
</reference>
<dbReference type="EMBL" id="GGFL01009838">
    <property type="protein sequence ID" value="MBW74016.1"/>
    <property type="molecule type" value="Transcribed_RNA"/>
</dbReference>
<keyword evidence="1" id="KW-0812">Transmembrane</keyword>
<protein>
    <submittedName>
        <fullName evidence="2">Putative secreted protein</fullName>
    </submittedName>
</protein>
<keyword evidence="1" id="KW-0472">Membrane</keyword>
<organism evidence="2">
    <name type="scientific">Anopheles darlingi</name>
    <name type="common">Mosquito</name>
    <dbReference type="NCBI Taxonomy" id="43151"/>
    <lineage>
        <taxon>Eukaryota</taxon>
        <taxon>Metazoa</taxon>
        <taxon>Ecdysozoa</taxon>
        <taxon>Arthropoda</taxon>
        <taxon>Hexapoda</taxon>
        <taxon>Insecta</taxon>
        <taxon>Pterygota</taxon>
        <taxon>Neoptera</taxon>
        <taxon>Endopterygota</taxon>
        <taxon>Diptera</taxon>
        <taxon>Nematocera</taxon>
        <taxon>Culicoidea</taxon>
        <taxon>Culicidae</taxon>
        <taxon>Anophelinae</taxon>
        <taxon>Anopheles</taxon>
    </lineage>
</organism>
<evidence type="ECO:0000313" key="2">
    <source>
        <dbReference type="EMBL" id="MBW74016.1"/>
    </source>
</evidence>
<evidence type="ECO:0000256" key="1">
    <source>
        <dbReference type="SAM" id="Phobius"/>
    </source>
</evidence>
<proteinExistence type="predicted"/>
<sequence>MYTRNVLLMVQLLLLLLLLLEVLLIVALWSYRNTDIGLGTTDIATTGTTAHRHRMVTASGGTGNVRPETGTIENVMVGCGR</sequence>
<name>A0A2M4D8Y9_ANODA</name>